<accession>A0ACD5T6X5</accession>
<evidence type="ECO:0000313" key="1">
    <source>
        <dbReference type="EnsemblPlants" id="AVESA.00010b.r2.1AG0002590.1.CDS.1"/>
    </source>
</evidence>
<dbReference type="Proteomes" id="UP001732700">
    <property type="component" value="Chromosome 1A"/>
</dbReference>
<organism evidence="1 2">
    <name type="scientific">Avena sativa</name>
    <name type="common">Oat</name>
    <dbReference type="NCBI Taxonomy" id="4498"/>
    <lineage>
        <taxon>Eukaryota</taxon>
        <taxon>Viridiplantae</taxon>
        <taxon>Streptophyta</taxon>
        <taxon>Embryophyta</taxon>
        <taxon>Tracheophyta</taxon>
        <taxon>Spermatophyta</taxon>
        <taxon>Magnoliopsida</taxon>
        <taxon>Liliopsida</taxon>
        <taxon>Poales</taxon>
        <taxon>Poaceae</taxon>
        <taxon>BOP clade</taxon>
        <taxon>Pooideae</taxon>
        <taxon>Poodae</taxon>
        <taxon>Poeae</taxon>
        <taxon>Poeae Chloroplast Group 1 (Aveneae type)</taxon>
        <taxon>Aveninae</taxon>
        <taxon>Avena</taxon>
    </lineage>
</organism>
<protein>
    <submittedName>
        <fullName evidence="1">Uncharacterized protein</fullName>
    </submittedName>
</protein>
<dbReference type="EnsemblPlants" id="AVESA.00010b.r2.1AG0002590.1">
    <property type="protein sequence ID" value="AVESA.00010b.r2.1AG0002590.1.CDS.1"/>
    <property type="gene ID" value="AVESA.00010b.r2.1AG0002590"/>
</dbReference>
<sequence>MASLSMSAARAGWTPKQNRLFEQALAVHDTDAPDRWHNVARAVGGGKSADDVRRYYELLATTSHASRPEMCPSPSTGPHAPGPATTPPVDAARRPSPATRPTGSNT</sequence>
<reference evidence="1" key="2">
    <citation type="submission" date="2025-09" db="UniProtKB">
        <authorList>
            <consortium name="EnsemblPlants"/>
        </authorList>
    </citation>
    <scope>IDENTIFICATION</scope>
</reference>
<proteinExistence type="predicted"/>
<name>A0ACD5T6X5_AVESA</name>
<evidence type="ECO:0000313" key="2">
    <source>
        <dbReference type="Proteomes" id="UP001732700"/>
    </source>
</evidence>
<reference evidence="1" key="1">
    <citation type="submission" date="2021-05" db="EMBL/GenBank/DDBJ databases">
        <authorList>
            <person name="Scholz U."/>
            <person name="Mascher M."/>
            <person name="Fiebig A."/>
        </authorList>
    </citation>
    <scope>NUCLEOTIDE SEQUENCE [LARGE SCALE GENOMIC DNA]</scope>
</reference>
<keyword evidence="2" id="KW-1185">Reference proteome</keyword>